<name>A0AA38IPW7_9CUCU</name>
<proteinExistence type="predicted"/>
<sequence>MSPLTLLSAKEGKCIRASLLSYEGRTLPNGKRAISPFRDGAHTVLANSRTGRTNVLYKLMNSDIVIALNVRLIRNIILFAFLTTSAMCSDHKREDDTITPRSR</sequence>
<comment type="caution">
    <text evidence="1">The sequence shown here is derived from an EMBL/GenBank/DDBJ whole genome shotgun (WGS) entry which is preliminary data.</text>
</comment>
<reference evidence="1" key="1">
    <citation type="journal article" date="2023" name="G3 (Bethesda)">
        <title>Whole genome assemblies of Zophobas morio and Tenebrio molitor.</title>
        <authorList>
            <person name="Kaur S."/>
            <person name="Stinson S.A."/>
            <person name="diCenzo G.C."/>
        </authorList>
    </citation>
    <scope>NUCLEOTIDE SEQUENCE</scope>
    <source>
        <strain evidence="1">QUZm001</strain>
    </source>
</reference>
<accession>A0AA38IPW7</accession>
<evidence type="ECO:0000313" key="2">
    <source>
        <dbReference type="Proteomes" id="UP001168821"/>
    </source>
</evidence>
<keyword evidence="2" id="KW-1185">Reference proteome</keyword>
<evidence type="ECO:0000313" key="1">
    <source>
        <dbReference type="EMBL" id="KAJ3659605.1"/>
    </source>
</evidence>
<dbReference type="AlphaFoldDB" id="A0AA38IPW7"/>
<dbReference type="Proteomes" id="UP001168821">
    <property type="component" value="Unassembled WGS sequence"/>
</dbReference>
<organism evidence="1 2">
    <name type="scientific">Zophobas morio</name>
    <dbReference type="NCBI Taxonomy" id="2755281"/>
    <lineage>
        <taxon>Eukaryota</taxon>
        <taxon>Metazoa</taxon>
        <taxon>Ecdysozoa</taxon>
        <taxon>Arthropoda</taxon>
        <taxon>Hexapoda</taxon>
        <taxon>Insecta</taxon>
        <taxon>Pterygota</taxon>
        <taxon>Neoptera</taxon>
        <taxon>Endopterygota</taxon>
        <taxon>Coleoptera</taxon>
        <taxon>Polyphaga</taxon>
        <taxon>Cucujiformia</taxon>
        <taxon>Tenebrionidae</taxon>
        <taxon>Zophobas</taxon>
    </lineage>
</organism>
<gene>
    <name evidence="1" type="ORF">Zmor_011287</name>
</gene>
<protein>
    <submittedName>
        <fullName evidence="1">Uncharacterized protein</fullName>
    </submittedName>
</protein>
<dbReference type="EMBL" id="JALNTZ010000003">
    <property type="protein sequence ID" value="KAJ3659605.1"/>
    <property type="molecule type" value="Genomic_DNA"/>
</dbReference>